<keyword evidence="1" id="KW-0067">ATP-binding</keyword>
<name>A0A5K1K5W1_9APHY</name>
<organism evidence="1">
    <name type="scientific">Ganoderma boninense</name>
    <dbReference type="NCBI Taxonomy" id="34458"/>
    <lineage>
        <taxon>Eukaryota</taxon>
        <taxon>Fungi</taxon>
        <taxon>Dikarya</taxon>
        <taxon>Basidiomycota</taxon>
        <taxon>Agaricomycotina</taxon>
        <taxon>Agaricomycetes</taxon>
        <taxon>Polyporales</taxon>
        <taxon>Polyporaceae</taxon>
        <taxon>Ganoderma</taxon>
    </lineage>
</organism>
<sequence>MSSQQTNLTDTIPGPAVVYTSARQFPSGTTIINPNHSKYYVHEGGMLMRVDNLGIREANDHEDRLFFFKACALLPNNGLAYVKARNAWLMLPHRLPKPVILNPPVPGNGNEAYWIIRQEKFAVPNPINDAQAVYVSFNATLANSSNFAGSGDPALPAAPDGRRRKIVIAFDMIAPMVDGDSNNPIFERFKGQTDQVNSMPTKGPLAMRILGEIEKSFDFAHNDFLALTEDGHFIKKITRDDLLLVDIVQRSSATFQPTIAVRVRPEELMRQSQ</sequence>
<reference evidence="1" key="1">
    <citation type="submission" date="2019-10" db="EMBL/GenBank/DDBJ databases">
        <authorList>
            <person name="Nor Muhammad N."/>
        </authorList>
    </citation>
    <scope>NUCLEOTIDE SEQUENCE</scope>
</reference>
<dbReference type="AlphaFoldDB" id="A0A5K1K5W1"/>
<keyword evidence="1" id="KW-0547">Nucleotide-binding</keyword>
<dbReference type="EMBL" id="LR729293">
    <property type="protein sequence ID" value="VWP01342.1"/>
    <property type="molecule type" value="Genomic_DNA"/>
</dbReference>
<proteinExistence type="predicted"/>
<protein>
    <submittedName>
        <fullName evidence="1">Phosphate import ATP-binding protein PstB (Phosphate-transporting ATPase))</fullName>
    </submittedName>
</protein>
<gene>
    <name evidence="1" type="primary">Q8PM59</name>
</gene>
<dbReference type="GO" id="GO:0005524">
    <property type="term" value="F:ATP binding"/>
    <property type="evidence" value="ECO:0007669"/>
    <property type="project" value="UniProtKB-KW"/>
</dbReference>
<evidence type="ECO:0000313" key="1">
    <source>
        <dbReference type="EMBL" id="VWP01342.1"/>
    </source>
</evidence>
<accession>A0A5K1K5W1</accession>